<dbReference type="Proteomes" id="UP000027135">
    <property type="component" value="Unassembled WGS sequence"/>
</dbReference>
<evidence type="ECO:0000259" key="4">
    <source>
        <dbReference type="PROSITE" id="PS51304"/>
    </source>
</evidence>
<dbReference type="GO" id="GO:0030246">
    <property type="term" value="F:carbohydrate binding"/>
    <property type="evidence" value="ECO:0007669"/>
    <property type="project" value="UniProtKB-UniRule"/>
</dbReference>
<gene>
    <name evidence="5" type="ORF">L798_07978</name>
</gene>
<reference evidence="5 6" key="1">
    <citation type="journal article" date="2014" name="Nat. Commun.">
        <title>Molecular traces of alternative social organization in a termite genome.</title>
        <authorList>
            <person name="Terrapon N."/>
            <person name="Li C."/>
            <person name="Robertson H.M."/>
            <person name="Ji L."/>
            <person name="Meng X."/>
            <person name="Booth W."/>
            <person name="Chen Z."/>
            <person name="Childers C.P."/>
            <person name="Glastad K.M."/>
            <person name="Gokhale K."/>
            <person name="Gowin J."/>
            <person name="Gronenberg W."/>
            <person name="Hermansen R.A."/>
            <person name="Hu H."/>
            <person name="Hunt B.G."/>
            <person name="Huylmans A.K."/>
            <person name="Khalil S.M."/>
            <person name="Mitchell R.D."/>
            <person name="Munoz-Torres M.C."/>
            <person name="Mustard J.A."/>
            <person name="Pan H."/>
            <person name="Reese J.T."/>
            <person name="Scharf M.E."/>
            <person name="Sun F."/>
            <person name="Vogel H."/>
            <person name="Xiao J."/>
            <person name="Yang W."/>
            <person name="Yang Z."/>
            <person name="Yang Z."/>
            <person name="Zhou J."/>
            <person name="Zhu J."/>
            <person name="Brent C.S."/>
            <person name="Elsik C.G."/>
            <person name="Goodisman M.A."/>
            <person name="Liberles D.A."/>
            <person name="Roe R.M."/>
            <person name="Vargo E.L."/>
            <person name="Vilcinskas A."/>
            <person name="Wang J."/>
            <person name="Bornberg-Bauer E."/>
            <person name="Korb J."/>
            <person name="Zhang G."/>
            <person name="Liebig J."/>
        </authorList>
    </citation>
    <scope>NUCLEOTIDE SEQUENCE [LARGE SCALE GENOMIC DNA]</scope>
    <source>
        <tissue evidence="5">Whole organism</tissue>
    </source>
</reference>
<dbReference type="Gene3D" id="2.60.120.200">
    <property type="match status" value="1"/>
</dbReference>
<dbReference type="eggNOG" id="KOG3587">
    <property type="taxonomic scope" value="Eukaryota"/>
</dbReference>
<dbReference type="SMART" id="SM00908">
    <property type="entry name" value="Gal-bind_lectin"/>
    <property type="match status" value="1"/>
</dbReference>
<dbReference type="InterPro" id="IPR013320">
    <property type="entry name" value="ConA-like_dom_sf"/>
</dbReference>
<feature type="domain" description="Galectin" evidence="4">
    <location>
        <begin position="13"/>
        <end position="145"/>
    </location>
</feature>
<dbReference type="PANTHER" id="PTHR11346">
    <property type="entry name" value="GALECTIN"/>
    <property type="match status" value="1"/>
</dbReference>
<evidence type="ECO:0000313" key="5">
    <source>
        <dbReference type="EMBL" id="KDR17525.1"/>
    </source>
</evidence>
<protein>
    <recommendedName>
        <fullName evidence="3">Galectin</fullName>
    </recommendedName>
</protein>
<keyword evidence="1 3" id="KW-0430">Lectin</keyword>
<dbReference type="SMART" id="SM00276">
    <property type="entry name" value="GLECT"/>
    <property type="match status" value="1"/>
</dbReference>
<dbReference type="OMA" id="HFTEFHY"/>
<accession>A0A067R5I0</accession>
<dbReference type="PANTHER" id="PTHR11346:SF176">
    <property type="entry name" value="32 KDA BETA-GALACTOSIDE-BINDING LECTIN LEC-3"/>
    <property type="match status" value="1"/>
</dbReference>
<sequence>MASFPTYNLGLPYIGIVDGGFHPGKLVRIQGTVLPSANRFSINLQCGPNVSPRDDIAIHVSPRFNENYIARNSLQNVAWGIEENHGPMPLARGQGFEIIILCEPTHYKIAVNGQHYAEYGHRIPYQRVTYLAIDGDVTISLINYEGGSRVPGGGVGFVPPLMTPVPPPPMPGSVPYPTNPTAYPTVPGAVPYGAPPPVPGGYAYQPGYAHGYPPPPPGYVQTSPSNKGIQGLLDKAGSLITGKSHHGHGGIGTALGAGVAGAALTGHLSPKKAYKAQKKSHKKALKYGLPVAGLGLGAYALHKGFHHGSSSSSSSSSSSEEE</sequence>
<dbReference type="OrthoDB" id="6251307at2759"/>
<keyword evidence="2" id="KW-0677">Repeat</keyword>
<dbReference type="FunFam" id="2.60.120.200:FF:000124">
    <property type="entry name" value="Galectin-4"/>
    <property type="match status" value="1"/>
</dbReference>
<name>A0A067R5I0_ZOONE</name>
<evidence type="ECO:0000256" key="3">
    <source>
        <dbReference type="RuleBase" id="RU102079"/>
    </source>
</evidence>
<dbReference type="AlphaFoldDB" id="A0A067R5I0"/>
<dbReference type="SUPFAM" id="SSF49899">
    <property type="entry name" value="Concanavalin A-like lectins/glucanases"/>
    <property type="match status" value="1"/>
</dbReference>
<evidence type="ECO:0000313" key="6">
    <source>
        <dbReference type="Proteomes" id="UP000027135"/>
    </source>
</evidence>
<evidence type="ECO:0000256" key="2">
    <source>
        <dbReference type="ARBA" id="ARBA00022737"/>
    </source>
</evidence>
<dbReference type="CDD" id="cd00070">
    <property type="entry name" value="GLECT"/>
    <property type="match status" value="1"/>
</dbReference>
<dbReference type="Pfam" id="PF00337">
    <property type="entry name" value="Gal-bind_lectin"/>
    <property type="match status" value="1"/>
</dbReference>
<dbReference type="PROSITE" id="PS51304">
    <property type="entry name" value="GALECTIN"/>
    <property type="match status" value="1"/>
</dbReference>
<dbReference type="InterPro" id="IPR001079">
    <property type="entry name" value="Galectin_CRD"/>
</dbReference>
<dbReference type="InterPro" id="IPR044156">
    <property type="entry name" value="Galectin-like"/>
</dbReference>
<dbReference type="GO" id="GO:0016936">
    <property type="term" value="F:galactoside binding"/>
    <property type="evidence" value="ECO:0007669"/>
    <property type="project" value="TreeGrafter"/>
</dbReference>
<organism evidence="5 6">
    <name type="scientific">Zootermopsis nevadensis</name>
    <name type="common">Dampwood termite</name>
    <dbReference type="NCBI Taxonomy" id="136037"/>
    <lineage>
        <taxon>Eukaryota</taxon>
        <taxon>Metazoa</taxon>
        <taxon>Ecdysozoa</taxon>
        <taxon>Arthropoda</taxon>
        <taxon>Hexapoda</taxon>
        <taxon>Insecta</taxon>
        <taxon>Pterygota</taxon>
        <taxon>Neoptera</taxon>
        <taxon>Polyneoptera</taxon>
        <taxon>Dictyoptera</taxon>
        <taxon>Blattodea</taxon>
        <taxon>Blattoidea</taxon>
        <taxon>Termitoidae</taxon>
        <taxon>Termopsidae</taxon>
        <taxon>Zootermopsis</taxon>
    </lineage>
</organism>
<dbReference type="InParanoid" id="A0A067R5I0"/>
<proteinExistence type="predicted"/>
<keyword evidence="6" id="KW-1185">Reference proteome</keyword>
<evidence type="ECO:0000256" key="1">
    <source>
        <dbReference type="ARBA" id="ARBA00022734"/>
    </source>
</evidence>
<dbReference type="EMBL" id="KK852730">
    <property type="protein sequence ID" value="KDR17525.1"/>
    <property type="molecule type" value="Genomic_DNA"/>
</dbReference>